<dbReference type="InterPro" id="IPR025380">
    <property type="entry name" value="DUF4369"/>
</dbReference>
<dbReference type="Pfam" id="PF08534">
    <property type="entry name" value="Redoxin"/>
    <property type="match status" value="1"/>
</dbReference>
<evidence type="ECO:0000313" key="7">
    <source>
        <dbReference type="EMBL" id="MVT44901.1"/>
    </source>
</evidence>
<comment type="caution">
    <text evidence="7">The sequence shown here is derived from an EMBL/GenBank/DDBJ whole genome shotgun (WGS) entry which is preliminary data.</text>
</comment>
<name>A0A6N8JKD0_9BACT</name>
<evidence type="ECO:0000313" key="8">
    <source>
        <dbReference type="Proteomes" id="UP000468388"/>
    </source>
</evidence>
<evidence type="ECO:0000256" key="5">
    <source>
        <dbReference type="SAM" id="SignalP"/>
    </source>
</evidence>
<evidence type="ECO:0000256" key="1">
    <source>
        <dbReference type="ARBA" id="ARBA00004196"/>
    </source>
</evidence>
<evidence type="ECO:0000256" key="3">
    <source>
        <dbReference type="ARBA" id="ARBA00023157"/>
    </source>
</evidence>
<feature type="domain" description="Thioredoxin" evidence="6">
    <location>
        <begin position="241"/>
        <end position="380"/>
    </location>
</feature>
<feature type="chain" id="PRO_5027124131" evidence="5">
    <location>
        <begin position="19"/>
        <end position="380"/>
    </location>
</feature>
<sequence length="380" mass="41601">MKKQALILAVLLPFLAKGQSSNFTLTGKIGHLNAPAKVYIDYMDFKDNGGNHEDSATVVNGTFTFSGNINGVGTARMALSHNGEGKQYAVYVGDVIYFYFGKEKVVISSKDSLSNAVFTGSKVYNEFVAYNREIGGTIMELTKNANLAYNAATPEQQKDSLFMAGLNKQFHDKVAERAKNQLLFARKHPASDFALVGLSEGLTFEKRPEELQPIFAGLSESLRNSKKGKDVDMRIKSITLTTKGAKAPVFKMNDVDGNPVSLASLKGKLVLLEFWASWCSPCRAENPNLKKQYELYKSKGFEILAVSLDKDKAKWKEAIAQDGLPWLHVSDLKGWGNEAGALYGITAVPAGFLIDKEGKIIGNDLRGEKLNAKLAELLGQ</sequence>
<proteinExistence type="predicted"/>
<dbReference type="OrthoDB" id="750178at2"/>
<gene>
    <name evidence="7" type="ORF">GO495_30195</name>
</gene>
<dbReference type="GO" id="GO:0030313">
    <property type="term" value="C:cell envelope"/>
    <property type="evidence" value="ECO:0007669"/>
    <property type="project" value="UniProtKB-SubCell"/>
</dbReference>
<comment type="subcellular location">
    <subcellularLocation>
        <location evidence="1">Cell envelope</location>
    </subcellularLocation>
</comment>
<keyword evidence="8" id="KW-1185">Reference proteome</keyword>
<feature type="signal peptide" evidence="5">
    <location>
        <begin position="1"/>
        <end position="18"/>
    </location>
</feature>
<organism evidence="7 8">
    <name type="scientific">Chitinophaga oryziterrae</name>
    <dbReference type="NCBI Taxonomy" id="1031224"/>
    <lineage>
        <taxon>Bacteria</taxon>
        <taxon>Pseudomonadati</taxon>
        <taxon>Bacteroidota</taxon>
        <taxon>Chitinophagia</taxon>
        <taxon>Chitinophagales</taxon>
        <taxon>Chitinophagaceae</taxon>
        <taxon>Chitinophaga</taxon>
    </lineage>
</organism>
<dbReference type="PROSITE" id="PS51352">
    <property type="entry name" value="THIOREDOXIN_2"/>
    <property type="match status" value="1"/>
</dbReference>
<dbReference type="RefSeq" id="WP_157303687.1">
    <property type="nucleotide sequence ID" value="NZ_BAAAZB010000005.1"/>
</dbReference>
<dbReference type="InterPro" id="IPR013740">
    <property type="entry name" value="Redoxin"/>
</dbReference>
<protein>
    <submittedName>
        <fullName evidence="7">Redoxin domain-containing protein</fullName>
    </submittedName>
</protein>
<keyword evidence="5" id="KW-0732">Signal</keyword>
<keyword evidence="2" id="KW-0201">Cytochrome c-type biogenesis</keyword>
<keyword evidence="4" id="KW-0676">Redox-active center</keyword>
<evidence type="ECO:0000259" key="6">
    <source>
        <dbReference type="PROSITE" id="PS51352"/>
    </source>
</evidence>
<dbReference type="Pfam" id="PF14289">
    <property type="entry name" value="DUF4369"/>
    <property type="match status" value="1"/>
</dbReference>
<dbReference type="GO" id="GO:0017004">
    <property type="term" value="P:cytochrome complex assembly"/>
    <property type="evidence" value="ECO:0007669"/>
    <property type="project" value="UniProtKB-KW"/>
</dbReference>
<evidence type="ECO:0000256" key="2">
    <source>
        <dbReference type="ARBA" id="ARBA00022748"/>
    </source>
</evidence>
<dbReference type="InterPro" id="IPR036249">
    <property type="entry name" value="Thioredoxin-like_sf"/>
</dbReference>
<dbReference type="PANTHER" id="PTHR42852:SF6">
    <property type="entry name" value="THIOL:DISULFIDE INTERCHANGE PROTEIN DSBE"/>
    <property type="match status" value="1"/>
</dbReference>
<dbReference type="GO" id="GO:0016491">
    <property type="term" value="F:oxidoreductase activity"/>
    <property type="evidence" value="ECO:0007669"/>
    <property type="project" value="InterPro"/>
</dbReference>
<dbReference type="Proteomes" id="UP000468388">
    <property type="component" value="Unassembled WGS sequence"/>
</dbReference>
<dbReference type="CDD" id="cd02966">
    <property type="entry name" value="TlpA_like_family"/>
    <property type="match status" value="1"/>
</dbReference>
<dbReference type="AlphaFoldDB" id="A0A6N8JKD0"/>
<reference evidence="7 8" key="1">
    <citation type="submission" date="2019-12" db="EMBL/GenBank/DDBJ databases">
        <title>The draft genomic sequence of strain Chitinophaga oryziterrae JCM 16595.</title>
        <authorList>
            <person name="Zhang X."/>
        </authorList>
    </citation>
    <scope>NUCLEOTIDE SEQUENCE [LARGE SCALE GENOMIC DNA]</scope>
    <source>
        <strain evidence="7 8">JCM 16595</strain>
    </source>
</reference>
<dbReference type="InterPro" id="IPR050553">
    <property type="entry name" value="Thioredoxin_ResA/DsbE_sf"/>
</dbReference>
<dbReference type="InterPro" id="IPR013766">
    <property type="entry name" value="Thioredoxin_domain"/>
</dbReference>
<keyword evidence="3" id="KW-1015">Disulfide bond</keyword>
<dbReference type="PANTHER" id="PTHR42852">
    <property type="entry name" value="THIOL:DISULFIDE INTERCHANGE PROTEIN DSBE"/>
    <property type="match status" value="1"/>
</dbReference>
<evidence type="ECO:0000256" key="4">
    <source>
        <dbReference type="ARBA" id="ARBA00023284"/>
    </source>
</evidence>
<dbReference type="Gene3D" id="3.40.30.10">
    <property type="entry name" value="Glutaredoxin"/>
    <property type="match status" value="1"/>
</dbReference>
<accession>A0A6N8JKD0</accession>
<dbReference type="SUPFAM" id="SSF52833">
    <property type="entry name" value="Thioredoxin-like"/>
    <property type="match status" value="1"/>
</dbReference>
<dbReference type="EMBL" id="WRXO01000013">
    <property type="protein sequence ID" value="MVT44901.1"/>
    <property type="molecule type" value="Genomic_DNA"/>
</dbReference>